<protein>
    <submittedName>
        <fullName evidence="1">Uncharacterized protein</fullName>
    </submittedName>
</protein>
<comment type="caution">
    <text evidence="1">The sequence shown here is derived from an EMBL/GenBank/DDBJ whole genome shotgun (WGS) entry which is preliminary data.</text>
</comment>
<reference evidence="1" key="1">
    <citation type="submission" date="2023-07" db="EMBL/GenBank/DDBJ databases">
        <authorList>
            <consortium name="AG Swart"/>
            <person name="Singh M."/>
            <person name="Singh A."/>
            <person name="Seah K."/>
            <person name="Emmerich C."/>
        </authorList>
    </citation>
    <scope>NUCLEOTIDE SEQUENCE</scope>
    <source>
        <strain evidence="1">DP1</strain>
    </source>
</reference>
<gene>
    <name evidence="1" type="ORF">ECRASSUSDP1_LOCUS11190</name>
</gene>
<dbReference type="AlphaFoldDB" id="A0AAD1UL69"/>
<evidence type="ECO:0000313" key="1">
    <source>
        <dbReference type="EMBL" id="CAI2369886.1"/>
    </source>
</evidence>
<name>A0AAD1UL69_EUPCR</name>
<accession>A0AAD1UL69</accession>
<dbReference type="Proteomes" id="UP001295684">
    <property type="component" value="Unassembled WGS sequence"/>
</dbReference>
<organism evidence="1 2">
    <name type="scientific">Euplotes crassus</name>
    <dbReference type="NCBI Taxonomy" id="5936"/>
    <lineage>
        <taxon>Eukaryota</taxon>
        <taxon>Sar</taxon>
        <taxon>Alveolata</taxon>
        <taxon>Ciliophora</taxon>
        <taxon>Intramacronucleata</taxon>
        <taxon>Spirotrichea</taxon>
        <taxon>Hypotrichia</taxon>
        <taxon>Euplotida</taxon>
        <taxon>Euplotidae</taxon>
        <taxon>Moneuplotes</taxon>
    </lineage>
</organism>
<evidence type="ECO:0000313" key="2">
    <source>
        <dbReference type="Proteomes" id="UP001295684"/>
    </source>
</evidence>
<keyword evidence="2" id="KW-1185">Reference proteome</keyword>
<sequence>MNSQRRIHNPSDNKLKLKSYSNLEANFHRERNQSMGKAIKITESLKQKDKEEFPTPQKYKKPTIFDPEKAQLVKKGYRDGHEDNPNKIINNNTKFRIFNEISPKDHKIPPLDNLNDNPNKWKPRMTYYFRENQGDITQPMDYKTDRNYGYTGVKDKSREARLAHSKRKLQNYLNLVSTDPRQLNKKYQERMASKSVLTKLSEHDNDSYAVREMARHGPTNKTVVKMNKLNKASGSGTFGKAKYSVPSYPVLDIQKRKIVNKESNLDLSESRRYNTLENSNEERRSFSNVNQNIISPSNPNPAKFQNNVSKLELNNHNNFDKVGSVTYRDNNSKAVYPLNNKTNIKKQITSVFERNNKVMHEKFPTVSPVFKPAIPRKIEIEHNPLRKLDATDYSRTTRKLQQPIIYKSTRTPEFVDLLSMSRKLDIAAKVGKNS</sequence>
<dbReference type="EMBL" id="CAMPGE010011042">
    <property type="protein sequence ID" value="CAI2369886.1"/>
    <property type="molecule type" value="Genomic_DNA"/>
</dbReference>
<proteinExistence type="predicted"/>